<gene>
    <name evidence="1" type="ORF">A3G51_00125</name>
</gene>
<reference evidence="1 2" key="1">
    <citation type="journal article" date="2016" name="Nat. Commun.">
        <title>Thousands of microbial genomes shed light on interconnected biogeochemical processes in an aquifer system.</title>
        <authorList>
            <person name="Anantharaman K."/>
            <person name="Brown C.T."/>
            <person name="Hug L.A."/>
            <person name="Sharon I."/>
            <person name="Castelle C.J."/>
            <person name="Probst A.J."/>
            <person name="Thomas B.C."/>
            <person name="Singh A."/>
            <person name="Wilkins M.J."/>
            <person name="Karaoz U."/>
            <person name="Brodie E.L."/>
            <person name="Williams K.H."/>
            <person name="Hubbard S.S."/>
            <person name="Banfield J.F."/>
        </authorList>
    </citation>
    <scope>NUCLEOTIDE SEQUENCE [LARGE SCALE GENOMIC DNA]</scope>
</reference>
<dbReference type="EMBL" id="MGKY01000003">
    <property type="protein sequence ID" value="OGN34265.1"/>
    <property type="molecule type" value="Genomic_DNA"/>
</dbReference>
<name>A0A1F8H9K3_9BACT</name>
<organism evidence="1 2">
    <name type="scientific">Candidatus Yanofskybacteria bacterium RIFCSPLOWO2_12_FULL_43_11b</name>
    <dbReference type="NCBI Taxonomy" id="1802710"/>
    <lineage>
        <taxon>Bacteria</taxon>
        <taxon>Candidatus Yanofskyibacteriota</taxon>
    </lineage>
</organism>
<dbReference type="Proteomes" id="UP000177745">
    <property type="component" value="Unassembled WGS sequence"/>
</dbReference>
<protein>
    <submittedName>
        <fullName evidence="1">Uncharacterized protein</fullName>
    </submittedName>
</protein>
<evidence type="ECO:0000313" key="1">
    <source>
        <dbReference type="EMBL" id="OGN34265.1"/>
    </source>
</evidence>
<dbReference type="AlphaFoldDB" id="A0A1F8H9K3"/>
<evidence type="ECO:0000313" key="2">
    <source>
        <dbReference type="Proteomes" id="UP000177745"/>
    </source>
</evidence>
<sequence length="154" mass="17692">MMRASSAPFGRGSKNQKFSLPFFFSSAGGVGGADKKWKGNFWFCFAATDYEMNICIISFVVLWSCSFLRPCGETRRFLSMFSGSLKPLWLRLLVVVTQRIWIVLRHKQICMYLTHPPVRAQLSAVFRRYYKTAGIAPLNRNEKNDFKFSFGGTF</sequence>
<accession>A0A1F8H9K3</accession>
<proteinExistence type="predicted"/>
<comment type="caution">
    <text evidence="1">The sequence shown here is derived from an EMBL/GenBank/DDBJ whole genome shotgun (WGS) entry which is preliminary data.</text>
</comment>